<evidence type="ECO:0000313" key="3">
    <source>
        <dbReference type="EMBL" id="GKV20438.1"/>
    </source>
</evidence>
<evidence type="ECO:0000256" key="2">
    <source>
        <dbReference type="ARBA" id="ARBA00023002"/>
    </source>
</evidence>
<dbReference type="PANTHER" id="PTHR43180:SF30">
    <property type="entry name" value="MOMILACTONE A SYNTHASE"/>
    <property type="match status" value="1"/>
</dbReference>
<dbReference type="GO" id="GO:0016491">
    <property type="term" value="F:oxidoreductase activity"/>
    <property type="evidence" value="ECO:0007669"/>
    <property type="project" value="UniProtKB-KW"/>
</dbReference>
<organism evidence="3 4">
    <name type="scientific">Rubroshorea leprosula</name>
    <dbReference type="NCBI Taxonomy" id="152421"/>
    <lineage>
        <taxon>Eukaryota</taxon>
        <taxon>Viridiplantae</taxon>
        <taxon>Streptophyta</taxon>
        <taxon>Embryophyta</taxon>
        <taxon>Tracheophyta</taxon>
        <taxon>Spermatophyta</taxon>
        <taxon>Magnoliopsida</taxon>
        <taxon>eudicotyledons</taxon>
        <taxon>Gunneridae</taxon>
        <taxon>Pentapetalae</taxon>
        <taxon>rosids</taxon>
        <taxon>malvids</taxon>
        <taxon>Malvales</taxon>
        <taxon>Dipterocarpaceae</taxon>
        <taxon>Rubroshorea</taxon>
    </lineage>
</organism>
<proteinExistence type="inferred from homology"/>
<dbReference type="SUPFAM" id="SSF51735">
    <property type="entry name" value="NAD(P)-binding Rossmann-fold domains"/>
    <property type="match status" value="1"/>
</dbReference>
<dbReference type="Gene3D" id="3.40.50.720">
    <property type="entry name" value="NAD(P)-binding Rossmann-like Domain"/>
    <property type="match status" value="1"/>
</dbReference>
<dbReference type="PRINTS" id="PR00080">
    <property type="entry name" value="SDRFAMILY"/>
</dbReference>
<accession>A0AAV5K0H9</accession>
<dbReference type="Pfam" id="PF13561">
    <property type="entry name" value="adh_short_C2"/>
    <property type="match status" value="1"/>
</dbReference>
<reference evidence="3 4" key="1">
    <citation type="journal article" date="2021" name="Commun. Biol.">
        <title>The genome of Shorea leprosula (Dipterocarpaceae) highlights the ecological relevance of drought in aseasonal tropical rainforests.</title>
        <authorList>
            <person name="Ng K.K.S."/>
            <person name="Kobayashi M.J."/>
            <person name="Fawcett J.A."/>
            <person name="Hatakeyama M."/>
            <person name="Paape T."/>
            <person name="Ng C.H."/>
            <person name="Ang C.C."/>
            <person name="Tnah L.H."/>
            <person name="Lee C.T."/>
            <person name="Nishiyama T."/>
            <person name="Sese J."/>
            <person name="O'Brien M.J."/>
            <person name="Copetti D."/>
            <person name="Mohd Noor M.I."/>
            <person name="Ong R.C."/>
            <person name="Putra M."/>
            <person name="Sireger I.Z."/>
            <person name="Indrioko S."/>
            <person name="Kosugi Y."/>
            <person name="Izuno A."/>
            <person name="Isagi Y."/>
            <person name="Lee S.L."/>
            <person name="Shimizu K.K."/>
        </authorList>
    </citation>
    <scope>NUCLEOTIDE SEQUENCE [LARGE SCALE GENOMIC DNA]</scope>
    <source>
        <strain evidence="3">214</strain>
    </source>
</reference>
<keyword evidence="2" id="KW-0560">Oxidoreductase</keyword>
<dbReference type="EMBL" id="BPVZ01000055">
    <property type="protein sequence ID" value="GKV20438.1"/>
    <property type="molecule type" value="Genomic_DNA"/>
</dbReference>
<evidence type="ECO:0000256" key="1">
    <source>
        <dbReference type="ARBA" id="ARBA00006484"/>
    </source>
</evidence>
<protein>
    <submittedName>
        <fullName evidence="3">Uncharacterized protein</fullName>
    </submittedName>
</protein>
<comment type="similarity">
    <text evidence="1">Belongs to the short-chain dehydrogenases/reductases (SDR) family.</text>
</comment>
<dbReference type="InterPro" id="IPR020904">
    <property type="entry name" value="Sc_DH/Rdtase_CS"/>
</dbReference>
<dbReference type="PANTHER" id="PTHR43180">
    <property type="entry name" value="3-OXOACYL-(ACYL-CARRIER-PROTEIN) REDUCTASE (AFU_ORTHOLOGUE AFUA_6G11210)"/>
    <property type="match status" value="1"/>
</dbReference>
<evidence type="ECO:0000313" key="4">
    <source>
        <dbReference type="Proteomes" id="UP001054252"/>
    </source>
</evidence>
<comment type="caution">
    <text evidence="3">The sequence shown here is derived from an EMBL/GenBank/DDBJ whole genome shotgun (WGS) entry which is preliminary data.</text>
</comment>
<gene>
    <name evidence="3" type="ORF">SLEP1_g30562</name>
</gene>
<name>A0AAV5K0H9_9ROSI</name>
<dbReference type="FunFam" id="3.40.50.720:FF:000084">
    <property type="entry name" value="Short-chain dehydrogenase reductase"/>
    <property type="match status" value="1"/>
</dbReference>
<keyword evidence="4" id="KW-1185">Reference proteome</keyword>
<sequence length="273" mass="28751">MASSSSLVSANVRRLEGKVAIIIGGARGMGASAVRIFCKHGAKVLIADVQDELAKSICNELGPESASFIHCDVTKEEDVKKAVDTAISQFGKLDIMFNNAGIIGPIAKPGILDSSVSEFQQVLNVNLVGAFLAIKHAAQVMIPAGQGSIINTASIASMFGGAASHAYTSSKHGVLGLMRNAAVELGQYGIRVNCVSPYMVAYEEATRNMFKKPGVANLKGEILEPEDVAAAALFLASDESKYVSGHNMILDGGFTITNSGFSIFNLNRRSQII</sequence>
<dbReference type="PRINTS" id="PR00081">
    <property type="entry name" value="GDHRDH"/>
</dbReference>
<dbReference type="InterPro" id="IPR036291">
    <property type="entry name" value="NAD(P)-bd_dom_sf"/>
</dbReference>
<dbReference type="Proteomes" id="UP001054252">
    <property type="component" value="Unassembled WGS sequence"/>
</dbReference>
<dbReference type="InterPro" id="IPR002347">
    <property type="entry name" value="SDR_fam"/>
</dbReference>
<dbReference type="PROSITE" id="PS00061">
    <property type="entry name" value="ADH_SHORT"/>
    <property type="match status" value="1"/>
</dbReference>
<dbReference type="AlphaFoldDB" id="A0AAV5K0H9"/>